<dbReference type="Proteomes" id="UP000183447">
    <property type="component" value="Unassembled WGS sequence"/>
</dbReference>
<evidence type="ECO:0000313" key="2">
    <source>
        <dbReference type="EMBL" id="SFZ86010.1"/>
    </source>
</evidence>
<dbReference type="Pfam" id="PF13550">
    <property type="entry name" value="Phage-tail_3"/>
    <property type="match status" value="1"/>
</dbReference>
<proteinExistence type="predicted"/>
<gene>
    <name evidence="2" type="ORF">SAMN02983003_3182</name>
</gene>
<dbReference type="InterPro" id="IPR032876">
    <property type="entry name" value="J_dom"/>
</dbReference>
<keyword evidence="3" id="KW-1185">Reference proteome</keyword>
<accession>A0A1K2I0V1</accession>
<feature type="domain" description="Tip attachment protein J" evidence="1">
    <location>
        <begin position="775"/>
        <end position="862"/>
    </location>
</feature>
<sequence length="1023" mass="108933">MAELIIADRLAPVSLELACDGRQSVADLVRAAGFSPLEWGRMAVTIDEHPIPRDLWARVRPKPIGIRVMRVAMMPAGDGAGGGGVLRTVLTVLLVAGAIALTSGAAAFALGGAGGLTLFAAGSFEASLAAAAVLGLGQAGLNALFPSAVQGQSQQSGTTLGSAGVRQNVLAAGDYLPRPFGRTKLWPPQVTKPIRYLQGRDEVVEALYAVAGRTVLEDIRIGGVPASEVEGVTVQTVDWTSPLETQTLLQQYGAMKAVGRPLAWYVINKNAGDDLFDQNLPERSSPAWDMVSLPALDEARIRLAWTEGLAKKNDNAATVYQPLRLRIRPRGATSWLNLPEIWFSNNATGEAYRKDIILRRGTPGPAPTIRDAAQTAIRAFARTPGQGRYGLVGNGISNGTGSSDYAGYLHVEGGSGTAIVARGCPTLTSAPANGSVWRMRALQDNGGAATTIAIDGLAPISISGTLLANTDYDLTYSAGSFSRTPSASPAPFQGVDLAPTRPDWVAASHFISSMPAGNGHIPVLADQNVQLCDEGVIIWLDGLVDDVPLELGLIAGAVTLSTNFNFTRYAQPHWSWGGWNCTDMFGYGEHPGHAAKYAPRDMQNNVGLVAVNELAVIRRQPPTIGLSRSDCALIAVRGRNVQVGEVTAIATSVIHDRQSEDWLATDNPAKLSEALARGQSTNRPLSATIDTAAYDAWAAECVAKGYRTSFESAGAGWDDVQKMLASAARGGFAMAGSWRPYFDRDRSAEDAVFVFSPMNARYLGLSRAWAPLPTDALRITWRDEAEDYQERSTLVYAQGVTAASARGLEDVRYPEIPTEALAIARARYDLALMRYRATRQRFETDHAGEAVRKGDLVLAVWDMLAEIDETHGVNERAINQSAYVRSVTRNLAGQVTAIALEQPVYVEPSTGSLWDVADLWETGNILTIGNPYVAAIAVGRAHPADPDAGVVVSLDLDAAEAGVTDSVVVTPASVPHSERIVPGQMVTVGRRQRLGRRALVESIVPSGPLFTVTVVPEAPEVFA</sequence>
<organism evidence="2 3">
    <name type="scientific">Devosia enhydra</name>
    <dbReference type="NCBI Taxonomy" id="665118"/>
    <lineage>
        <taxon>Bacteria</taxon>
        <taxon>Pseudomonadati</taxon>
        <taxon>Pseudomonadota</taxon>
        <taxon>Alphaproteobacteria</taxon>
        <taxon>Hyphomicrobiales</taxon>
        <taxon>Devosiaceae</taxon>
        <taxon>Devosia</taxon>
    </lineage>
</organism>
<dbReference type="RefSeq" id="WP_072345276.1">
    <property type="nucleotide sequence ID" value="NZ_FPKU01000003.1"/>
</dbReference>
<evidence type="ECO:0000313" key="3">
    <source>
        <dbReference type="Proteomes" id="UP000183447"/>
    </source>
</evidence>
<dbReference type="AlphaFoldDB" id="A0A1K2I0V1"/>
<evidence type="ECO:0000259" key="1">
    <source>
        <dbReference type="Pfam" id="PF13550"/>
    </source>
</evidence>
<name>A0A1K2I0V1_9HYPH</name>
<reference evidence="2 3" key="1">
    <citation type="submission" date="2016-11" db="EMBL/GenBank/DDBJ databases">
        <authorList>
            <person name="Jaros S."/>
            <person name="Januszkiewicz K."/>
            <person name="Wedrychowicz H."/>
        </authorList>
    </citation>
    <scope>NUCLEOTIDE SEQUENCE [LARGE SCALE GENOMIC DNA]</scope>
    <source>
        <strain evidence="2 3">ATCC 23634</strain>
    </source>
</reference>
<dbReference type="STRING" id="665118.SAMN02983003_3182"/>
<protein>
    <submittedName>
        <fullName evidence="2">Putative phage tail protein</fullName>
    </submittedName>
</protein>
<dbReference type="EMBL" id="FPKU01000003">
    <property type="protein sequence ID" value="SFZ86010.1"/>
    <property type="molecule type" value="Genomic_DNA"/>
</dbReference>